<gene>
    <name evidence="1" type="ORF">HB13667_02530</name>
</gene>
<evidence type="ECO:0000313" key="1">
    <source>
        <dbReference type="EMBL" id="KPM68279.1"/>
    </source>
</evidence>
<organism evidence="1 2">
    <name type="scientific">Pseudomonas putida</name>
    <name type="common">Arthrobacter siderocapsulatus</name>
    <dbReference type="NCBI Taxonomy" id="303"/>
    <lineage>
        <taxon>Bacteria</taxon>
        <taxon>Pseudomonadati</taxon>
        <taxon>Pseudomonadota</taxon>
        <taxon>Gammaproteobacteria</taxon>
        <taxon>Pseudomonadales</taxon>
        <taxon>Pseudomonadaceae</taxon>
        <taxon>Pseudomonas</taxon>
    </lineage>
</organism>
<reference evidence="1 2" key="1">
    <citation type="submission" date="2015-10" db="EMBL/GenBank/DDBJ databases">
        <title>Pseudomonas putida clinical strains.</title>
        <authorList>
            <person name="Molina L."/>
            <person name="Udaondo Z."/>
        </authorList>
    </citation>
    <scope>NUCLEOTIDE SEQUENCE [LARGE SCALE GENOMIC DNA]</scope>
    <source>
        <strain evidence="1 2">HB13667</strain>
    </source>
</reference>
<dbReference type="Proteomes" id="UP000050437">
    <property type="component" value="Unassembled WGS sequence"/>
</dbReference>
<sequence>MTFSLELFAASAQLGQHYVDTTLVNNAHAFGRYAQTHETLLGFNPETVVLQVRQETTTGFVVCVGNVVPGYWTLTSNLTDSRHDSAL</sequence>
<name>A0A0P7CJZ6_PSEPU</name>
<proteinExistence type="predicted"/>
<protein>
    <submittedName>
        <fullName evidence="1">Uncharacterized protein</fullName>
    </submittedName>
</protein>
<evidence type="ECO:0000313" key="2">
    <source>
        <dbReference type="Proteomes" id="UP000050437"/>
    </source>
</evidence>
<comment type="caution">
    <text evidence="1">The sequence shown here is derived from an EMBL/GenBank/DDBJ whole genome shotgun (WGS) entry which is preliminary data.</text>
</comment>
<dbReference type="AlphaFoldDB" id="A0A0P7CJZ6"/>
<accession>A0A0P7CJZ6</accession>
<dbReference type="EMBL" id="LKKS01000019">
    <property type="protein sequence ID" value="KPM68279.1"/>
    <property type="molecule type" value="Genomic_DNA"/>
</dbReference>